<comment type="caution">
    <text evidence="1">The sequence shown here is derived from an EMBL/GenBank/DDBJ whole genome shotgun (WGS) entry which is preliminary data.</text>
</comment>
<evidence type="ECO:0000313" key="2">
    <source>
        <dbReference type="Proteomes" id="UP000828941"/>
    </source>
</evidence>
<keyword evidence="2" id="KW-1185">Reference proteome</keyword>
<protein>
    <submittedName>
        <fullName evidence="1">Uncharacterized protein</fullName>
    </submittedName>
</protein>
<sequence length="132" mass="14915">MMSSETTQVVHIPEHQKSSLSFSYKSFYIVSLFFLQETMGFHLPGIRTRRASFTADQAASKSVEVPKGCLAVYVGEEMKRIIIPISYLNQPSFQELLGQAEEEFGYDHPMGGLTIRCREDVFIEVTSQLNGQ</sequence>
<organism evidence="1 2">
    <name type="scientific">Bauhinia variegata</name>
    <name type="common">Purple orchid tree</name>
    <name type="synonym">Phanera variegata</name>
    <dbReference type="NCBI Taxonomy" id="167791"/>
    <lineage>
        <taxon>Eukaryota</taxon>
        <taxon>Viridiplantae</taxon>
        <taxon>Streptophyta</taxon>
        <taxon>Embryophyta</taxon>
        <taxon>Tracheophyta</taxon>
        <taxon>Spermatophyta</taxon>
        <taxon>Magnoliopsida</taxon>
        <taxon>eudicotyledons</taxon>
        <taxon>Gunneridae</taxon>
        <taxon>Pentapetalae</taxon>
        <taxon>rosids</taxon>
        <taxon>fabids</taxon>
        <taxon>Fabales</taxon>
        <taxon>Fabaceae</taxon>
        <taxon>Cercidoideae</taxon>
        <taxon>Cercideae</taxon>
        <taxon>Bauhiniinae</taxon>
        <taxon>Bauhinia</taxon>
    </lineage>
</organism>
<dbReference type="EMBL" id="CM039432">
    <property type="protein sequence ID" value="KAI4332780.1"/>
    <property type="molecule type" value="Genomic_DNA"/>
</dbReference>
<evidence type="ECO:0000313" key="1">
    <source>
        <dbReference type="EMBL" id="KAI4332780.1"/>
    </source>
</evidence>
<accession>A0ACB9NDJ7</accession>
<proteinExistence type="predicted"/>
<reference evidence="1 2" key="1">
    <citation type="journal article" date="2022" name="DNA Res.">
        <title>Chromosomal-level genome assembly of the orchid tree Bauhinia variegata (Leguminosae; Cercidoideae) supports the allotetraploid origin hypothesis of Bauhinia.</title>
        <authorList>
            <person name="Zhong Y."/>
            <person name="Chen Y."/>
            <person name="Zheng D."/>
            <person name="Pang J."/>
            <person name="Liu Y."/>
            <person name="Luo S."/>
            <person name="Meng S."/>
            <person name="Qian L."/>
            <person name="Wei D."/>
            <person name="Dai S."/>
            <person name="Zhou R."/>
        </authorList>
    </citation>
    <scope>NUCLEOTIDE SEQUENCE [LARGE SCALE GENOMIC DNA]</scope>
    <source>
        <strain evidence="1">BV-YZ2020</strain>
    </source>
</reference>
<name>A0ACB9NDJ7_BAUVA</name>
<gene>
    <name evidence="1" type="ORF">L6164_017661</name>
</gene>
<dbReference type="Proteomes" id="UP000828941">
    <property type="component" value="Chromosome 7"/>
</dbReference>